<sequence>MATSELPGSGLHEKWKEQDRERRRRRDRERRLSMSLEERERHLARRRRNYQLRRRREEDAKFSQHEIASSTTKYEDSAGNGSLALVPVSGSSVQSHGARHVEYIDQLENQNVPLNKSEGAEARSHEIPKSSGRLRLNQIRHLARTLNSSEPKSGGNCQQTKVEATIKESATTNCVPRKTMRLVHVKRLARGLDSPNGKASDQDNCTIKGNSQTMVL</sequence>
<feature type="compositionally biased region" description="Basic and acidic residues" evidence="1">
    <location>
        <begin position="29"/>
        <end position="41"/>
    </location>
</feature>
<gene>
    <name evidence="2" type="ORF">Fot_39360</name>
</gene>
<protein>
    <submittedName>
        <fullName evidence="2">Uncharacterized protein</fullName>
    </submittedName>
</protein>
<evidence type="ECO:0000313" key="2">
    <source>
        <dbReference type="EMBL" id="KAL2495603.1"/>
    </source>
</evidence>
<dbReference type="AlphaFoldDB" id="A0ABD1S4D5"/>
<accession>A0ABD1S4D5</accession>
<evidence type="ECO:0000313" key="3">
    <source>
        <dbReference type="Proteomes" id="UP001604277"/>
    </source>
</evidence>
<reference evidence="3" key="1">
    <citation type="submission" date="2024-07" db="EMBL/GenBank/DDBJ databases">
        <title>Two chromosome-level genome assemblies of Korean endemic species Abeliophyllum distichum and Forsythia ovata (Oleaceae).</title>
        <authorList>
            <person name="Jang H."/>
        </authorList>
    </citation>
    <scope>NUCLEOTIDE SEQUENCE [LARGE SCALE GENOMIC DNA]</scope>
</reference>
<feature type="compositionally biased region" description="Basic and acidic residues" evidence="1">
    <location>
        <begin position="11"/>
        <end position="21"/>
    </location>
</feature>
<feature type="region of interest" description="Disordered" evidence="1">
    <location>
        <begin position="193"/>
        <end position="216"/>
    </location>
</feature>
<name>A0ABD1S4D5_9LAMI</name>
<keyword evidence="3" id="KW-1185">Reference proteome</keyword>
<dbReference type="EMBL" id="JBFOLJ010000011">
    <property type="protein sequence ID" value="KAL2495603.1"/>
    <property type="molecule type" value="Genomic_DNA"/>
</dbReference>
<feature type="compositionally biased region" description="Polar residues" evidence="1">
    <location>
        <begin position="197"/>
        <end position="216"/>
    </location>
</feature>
<proteinExistence type="predicted"/>
<dbReference type="Proteomes" id="UP001604277">
    <property type="component" value="Unassembled WGS sequence"/>
</dbReference>
<feature type="compositionally biased region" description="Basic and acidic residues" evidence="1">
    <location>
        <begin position="55"/>
        <end position="64"/>
    </location>
</feature>
<organism evidence="2 3">
    <name type="scientific">Forsythia ovata</name>
    <dbReference type="NCBI Taxonomy" id="205694"/>
    <lineage>
        <taxon>Eukaryota</taxon>
        <taxon>Viridiplantae</taxon>
        <taxon>Streptophyta</taxon>
        <taxon>Embryophyta</taxon>
        <taxon>Tracheophyta</taxon>
        <taxon>Spermatophyta</taxon>
        <taxon>Magnoliopsida</taxon>
        <taxon>eudicotyledons</taxon>
        <taxon>Gunneridae</taxon>
        <taxon>Pentapetalae</taxon>
        <taxon>asterids</taxon>
        <taxon>lamiids</taxon>
        <taxon>Lamiales</taxon>
        <taxon>Oleaceae</taxon>
        <taxon>Forsythieae</taxon>
        <taxon>Forsythia</taxon>
    </lineage>
</organism>
<feature type="compositionally biased region" description="Basic residues" evidence="1">
    <location>
        <begin position="42"/>
        <end position="54"/>
    </location>
</feature>
<comment type="caution">
    <text evidence="2">The sequence shown here is derived from an EMBL/GenBank/DDBJ whole genome shotgun (WGS) entry which is preliminary data.</text>
</comment>
<feature type="region of interest" description="Disordered" evidence="1">
    <location>
        <begin position="1"/>
        <end position="79"/>
    </location>
</feature>
<evidence type="ECO:0000256" key="1">
    <source>
        <dbReference type="SAM" id="MobiDB-lite"/>
    </source>
</evidence>